<dbReference type="EMBL" id="LAZR01056774">
    <property type="protein sequence ID" value="KKK73470.1"/>
    <property type="molecule type" value="Genomic_DNA"/>
</dbReference>
<proteinExistence type="predicted"/>
<organism evidence="1">
    <name type="scientific">marine sediment metagenome</name>
    <dbReference type="NCBI Taxonomy" id="412755"/>
    <lineage>
        <taxon>unclassified sequences</taxon>
        <taxon>metagenomes</taxon>
        <taxon>ecological metagenomes</taxon>
    </lineage>
</organism>
<comment type="caution">
    <text evidence="1">The sequence shown here is derived from an EMBL/GenBank/DDBJ whole genome shotgun (WGS) entry which is preliminary data.</text>
</comment>
<protein>
    <submittedName>
        <fullName evidence="1">Uncharacterized protein</fullName>
    </submittedName>
</protein>
<reference evidence="1" key="1">
    <citation type="journal article" date="2015" name="Nature">
        <title>Complex archaea that bridge the gap between prokaryotes and eukaryotes.</title>
        <authorList>
            <person name="Spang A."/>
            <person name="Saw J.H."/>
            <person name="Jorgensen S.L."/>
            <person name="Zaremba-Niedzwiedzka K."/>
            <person name="Martijn J."/>
            <person name="Lind A.E."/>
            <person name="van Eijk R."/>
            <person name="Schleper C."/>
            <person name="Guy L."/>
            <person name="Ettema T.J."/>
        </authorList>
    </citation>
    <scope>NUCLEOTIDE SEQUENCE</scope>
</reference>
<name>A0A0F8YIB5_9ZZZZ</name>
<accession>A0A0F8YIB5</accession>
<gene>
    <name evidence="1" type="ORF">LCGC14_2893510</name>
</gene>
<dbReference type="AlphaFoldDB" id="A0A0F8YIB5"/>
<evidence type="ECO:0000313" key="1">
    <source>
        <dbReference type="EMBL" id="KKK73470.1"/>
    </source>
</evidence>
<sequence>MVVETKIKSGGVWRDITAPEVKFGGVWRAIQAIEVKSGGVWREVFALVGGPVVSPLANGDSNMGLAPCYAGVQFNTSGVEYEYTATGGLQVVGDGWLDSGASSEVWVERIITAGSWSSIDPGPGRHQLSTTRSFRVESWGGTSSVTGYFKFWDAATGGNLLHQSASAIYSARVTL</sequence>